<keyword evidence="4 7" id="KW-0812">Transmembrane</keyword>
<dbReference type="CDD" id="cd16015">
    <property type="entry name" value="LTA_synthase"/>
    <property type="match status" value="1"/>
</dbReference>
<comment type="caution">
    <text evidence="9">The sequence shown here is derived from an EMBL/GenBank/DDBJ whole genome shotgun (WGS) entry which is preliminary data.</text>
</comment>
<dbReference type="SUPFAM" id="SSF53649">
    <property type="entry name" value="Alkaline phosphatase-like"/>
    <property type="match status" value="1"/>
</dbReference>
<feature type="domain" description="Sulfatase N-terminal" evidence="8">
    <location>
        <begin position="262"/>
        <end position="553"/>
    </location>
</feature>
<organism evidence="9 10">
    <name type="scientific">Clostridium nitritogenes</name>
    <dbReference type="NCBI Taxonomy" id="83340"/>
    <lineage>
        <taxon>Bacteria</taxon>
        <taxon>Bacillati</taxon>
        <taxon>Bacillota</taxon>
        <taxon>Clostridia</taxon>
        <taxon>Eubacteriales</taxon>
        <taxon>Clostridiaceae</taxon>
        <taxon>Clostridium</taxon>
    </lineage>
</organism>
<gene>
    <name evidence="9" type="ORF">GCM10008916_25150</name>
</gene>
<dbReference type="InterPro" id="IPR000917">
    <property type="entry name" value="Sulfatase_N"/>
</dbReference>
<evidence type="ECO:0000256" key="4">
    <source>
        <dbReference type="ARBA" id="ARBA00022692"/>
    </source>
</evidence>
<evidence type="ECO:0000256" key="7">
    <source>
        <dbReference type="SAM" id="Phobius"/>
    </source>
</evidence>
<name>A0ABN1LTD5_9CLOT</name>
<dbReference type="InterPro" id="IPR017850">
    <property type="entry name" value="Alkaline_phosphatase_core_sf"/>
</dbReference>
<keyword evidence="6 7" id="KW-0472">Membrane</keyword>
<comment type="pathway">
    <text evidence="2">Cell wall biogenesis; lipoteichoic acid biosynthesis.</text>
</comment>
<dbReference type="PANTHER" id="PTHR47371">
    <property type="entry name" value="LIPOTEICHOIC ACID SYNTHASE"/>
    <property type="match status" value="1"/>
</dbReference>
<evidence type="ECO:0000256" key="2">
    <source>
        <dbReference type="ARBA" id="ARBA00004936"/>
    </source>
</evidence>
<evidence type="ECO:0000256" key="5">
    <source>
        <dbReference type="ARBA" id="ARBA00022989"/>
    </source>
</evidence>
<dbReference type="InterPro" id="IPR050448">
    <property type="entry name" value="OpgB/LTA_synthase_biosynth"/>
</dbReference>
<dbReference type="Gene3D" id="3.40.720.10">
    <property type="entry name" value="Alkaline Phosphatase, subunit A"/>
    <property type="match status" value="1"/>
</dbReference>
<evidence type="ECO:0000256" key="3">
    <source>
        <dbReference type="ARBA" id="ARBA00022475"/>
    </source>
</evidence>
<feature type="transmembrane region" description="Helical" evidence="7">
    <location>
        <begin position="68"/>
        <end position="86"/>
    </location>
</feature>
<evidence type="ECO:0000313" key="10">
    <source>
        <dbReference type="Proteomes" id="UP001501764"/>
    </source>
</evidence>
<feature type="transmembrane region" description="Helical" evidence="7">
    <location>
        <begin position="203"/>
        <end position="224"/>
    </location>
</feature>
<evidence type="ECO:0000259" key="8">
    <source>
        <dbReference type="Pfam" id="PF00884"/>
    </source>
</evidence>
<accession>A0ABN1LTD5</accession>
<reference evidence="9 10" key="1">
    <citation type="journal article" date="2019" name="Int. J. Syst. Evol. Microbiol.">
        <title>The Global Catalogue of Microorganisms (GCM) 10K type strain sequencing project: providing services to taxonomists for standard genome sequencing and annotation.</title>
        <authorList>
            <consortium name="The Broad Institute Genomics Platform"/>
            <consortium name="The Broad Institute Genome Sequencing Center for Infectious Disease"/>
            <person name="Wu L."/>
            <person name="Ma J."/>
        </authorList>
    </citation>
    <scope>NUCLEOTIDE SEQUENCE [LARGE SCALE GENOMIC DNA]</scope>
    <source>
        <strain evidence="9 10">JCM 6485</strain>
    </source>
</reference>
<dbReference type="PANTHER" id="PTHR47371:SF3">
    <property type="entry name" value="PHOSPHOGLYCEROL TRANSFERASE I"/>
    <property type="match status" value="1"/>
</dbReference>
<dbReference type="EMBL" id="BAAACO010000002">
    <property type="protein sequence ID" value="GAA0860137.1"/>
    <property type="molecule type" value="Genomic_DNA"/>
</dbReference>
<keyword evidence="5 7" id="KW-1133">Transmembrane helix</keyword>
<feature type="transmembrane region" description="Helical" evidence="7">
    <location>
        <begin position="107"/>
        <end position="127"/>
    </location>
</feature>
<dbReference type="Pfam" id="PF00884">
    <property type="entry name" value="Sulfatase"/>
    <property type="match status" value="1"/>
</dbReference>
<evidence type="ECO:0000256" key="6">
    <source>
        <dbReference type="ARBA" id="ARBA00023136"/>
    </source>
</evidence>
<proteinExistence type="predicted"/>
<protein>
    <submittedName>
        <fullName evidence="9">LTA synthase family protein</fullName>
    </submittedName>
</protein>
<dbReference type="RefSeq" id="WP_346026094.1">
    <property type="nucleotide sequence ID" value="NZ_BAAACO010000002.1"/>
</dbReference>
<evidence type="ECO:0000313" key="9">
    <source>
        <dbReference type="EMBL" id="GAA0860137.1"/>
    </source>
</evidence>
<feature type="transmembrane region" description="Helical" evidence="7">
    <location>
        <begin position="6"/>
        <end position="21"/>
    </location>
</feature>
<comment type="subcellular location">
    <subcellularLocation>
        <location evidence="1">Cell membrane</location>
        <topology evidence="1">Multi-pass membrane protein</topology>
    </subcellularLocation>
</comment>
<feature type="transmembrane region" description="Helical" evidence="7">
    <location>
        <begin position="33"/>
        <end position="53"/>
    </location>
</feature>
<feature type="transmembrane region" description="Helical" evidence="7">
    <location>
        <begin position="162"/>
        <end position="183"/>
    </location>
</feature>
<keyword evidence="10" id="KW-1185">Reference proteome</keyword>
<dbReference type="Proteomes" id="UP001501764">
    <property type="component" value="Unassembled WGS sequence"/>
</dbReference>
<sequence>MQIISYLIPGVIIALANYLIFERKKSIPSAVKDFIVCLVFLNIVSLSILKFVLNKHNVLKGMVYKTSFSIKYIIFALICGLIYLAVKGIINSRVTFTKAEVKGNWKLTLIKVISVVFVAIGVFFVSFSKWFIDYFGNITPEQFLFNLNSPIKGTSSDMYAEIMMTPVFTGVACIVIFLIVLNFKYDVFLNIKNVKRRILNQKYLRIVTFIFSIICLVGGVTYGAKKLSLDKVYKAYVSDSSYIKDNYADPRNVKMSFPEKKRNLIHIYLESVENSYLSKDLGGYMKENLMPELTELSKEGIHFSESNKFGGPYQTYGSSWSVASMVNMSTGLPLKIPMGGNSYGKSGSFLPGAVSIGDILKAQGYEQTIMFGADADFGGLTTFFGTHGDFNIFDYKAAKKKKLIPQDYNVWWGFEDDKLYKYAKDEITRLSKTGKPFNFTMETADTHFPDGYLSKHATKKHASQYANVISYSTKEAVNFIKWIQKQPFYKDTTIVVTGDHLSMDKKFFKDFDKSYHRTVFNLILNPATTTTRVNNRKFSPVDMYPTILASMGVQIEGDKLGLGTNLFSDKQTLIERDGLKTVQEGFEAKSNFFNNTFISEKMNSTFTNKLVTERKN</sequence>
<evidence type="ECO:0000256" key="1">
    <source>
        <dbReference type="ARBA" id="ARBA00004651"/>
    </source>
</evidence>
<keyword evidence="3" id="KW-1003">Cell membrane</keyword>